<comment type="caution">
    <text evidence="1">The sequence shown here is derived from an EMBL/GenBank/DDBJ whole genome shotgun (WGS) entry which is preliminary data.</text>
</comment>
<keyword evidence="2" id="KW-1185">Reference proteome</keyword>
<feature type="non-terminal residue" evidence="1">
    <location>
        <position position="1"/>
    </location>
</feature>
<name>A0ACB9WWU8_CHAAC</name>
<reference evidence="1" key="1">
    <citation type="submission" date="2022-05" db="EMBL/GenBank/DDBJ databases">
        <title>Chromosome-level genome of Chaenocephalus aceratus.</title>
        <authorList>
            <person name="Park H."/>
        </authorList>
    </citation>
    <scope>NUCLEOTIDE SEQUENCE</scope>
    <source>
        <strain evidence="1">KU_202001</strain>
    </source>
</reference>
<dbReference type="EMBL" id="CM043795">
    <property type="protein sequence ID" value="KAI4817837.1"/>
    <property type="molecule type" value="Genomic_DNA"/>
</dbReference>
<evidence type="ECO:0000313" key="2">
    <source>
        <dbReference type="Proteomes" id="UP001057452"/>
    </source>
</evidence>
<protein>
    <submittedName>
        <fullName evidence="1">Uncharacterized protein</fullName>
    </submittedName>
</protein>
<feature type="non-terminal residue" evidence="1">
    <location>
        <position position="64"/>
    </location>
</feature>
<accession>A0ACB9WWU8</accession>
<proteinExistence type="predicted"/>
<dbReference type="Proteomes" id="UP001057452">
    <property type="component" value="Chromosome 11"/>
</dbReference>
<sequence length="64" mass="6713">GRTKPDPTALQVERGGGVYLSVQLQVERGVGLSVCPAAGGGWGYLTVQVRVERGVGVYLSVQLQ</sequence>
<evidence type="ECO:0000313" key="1">
    <source>
        <dbReference type="EMBL" id="KAI4817837.1"/>
    </source>
</evidence>
<gene>
    <name evidence="1" type="ORF">KUCAC02_011210</name>
</gene>
<organism evidence="1 2">
    <name type="scientific">Chaenocephalus aceratus</name>
    <name type="common">Blackfin icefish</name>
    <name type="synonym">Chaenichthys aceratus</name>
    <dbReference type="NCBI Taxonomy" id="36190"/>
    <lineage>
        <taxon>Eukaryota</taxon>
        <taxon>Metazoa</taxon>
        <taxon>Chordata</taxon>
        <taxon>Craniata</taxon>
        <taxon>Vertebrata</taxon>
        <taxon>Euteleostomi</taxon>
        <taxon>Actinopterygii</taxon>
        <taxon>Neopterygii</taxon>
        <taxon>Teleostei</taxon>
        <taxon>Neoteleostei</taxon>
        <taxon>Acanthomorphata</taxon>
        <taxon>Eupercaria</taxon>
        <taxon>Perciformes</taxon>
        <taxon>Notothenioidei</taxon>
        <taxon>Channichthyidae</taxon>
        <taxon>Chaenocephalus</taxon>
    </lineage>
</organism>